<name>A0A4D9ELU6_9SAUR</name>
<gene>
    <name evidence="1" type="ORF">DR999_PMT05643</name>
</gene>
<sequence length="100" mass="11388">MQPWDMTGTSLKKALQQGALAEPPNAKEMVKTGRNFRWQGIPLLPVTSRSSPEAGRKTHCNSSVDLHVMINKCFCSFNVTRKNSTKILLQFFLVIRRKRN</sequence>
<accession>A0A4D9ELU6</accession>
<keyword evidence="2" id="KW-1185">Reference proteome</keyword>
<proteinExistence type="predicted"/>
<organism evidence="1 2">
    <name type="scientific">Platysternon megacephalum</name>
    <name type="common">big-headed turtle</name>
    <dbReference type="NCBI Taxonomy" id="55544"/>
    <lineage>
        <taxon>Eukaryota</taxon>
        <taxon>Metazoa</taxon>
        <taxon>Chordata</taxon>
        <taxon>Craniata</taxon>
        <taxon>Vertebrata</taxon>
        <taxon>Euteleostomi</taxon>
        <taxon>Archelosauria</taxon>
        <taxon>Testudinata</taxon>
        <taxon>Testudines</taxon>
        <taxon>Cryptodira</taxon>
        <taxon>Durocryptodira</taxon>
        <taxon>Testudinoidea</taxon>
        <taxon>Platysternidae</taxon>
        <taxon>Platysternon</taxon>
    </lineage>
</organism>
<reference evidence="1 2" key="2">
    <citation type="submission" date="2019-04" db="EMBL/GenBank/DDBJ databases">
        <title>The genome sequence of big-headed turtle.</title>
        <authorList>
            <person name="Gong S."/>
        </authorList>
    </citation>
    <scope>NUCLEOTIDE SEQUENCE [LARGE SCALE GENOMIC DNA]</scope>
    <source>
        <strain evidence="1">DO16091913</strain>
        <tissue evidence="1">Muscle</tissue>
    </source>
</reference>
<dbReference type="AlphaFoldDB" id="A0A4D9ELU6"/>
<evidence type="ECO:0000313" key="1">
    <source>
        <dbReference type="EMBL" id="TFK11236.1"/>
    </source>
</evidence>
<evidence type="ECO:0000313" key="2">
    <source>
        <dbReference type="Proteomes" id="UP000297703"/>
    </source>
</evidence>
<comment type="caution">
    <text evidence="1">The sequence shown here is derived from an EMBL/GenBank/DDBJ whole genome shotgun (WGS) entry which is preliminary data.</text>
</comment>
<dbReference type="Proteomes" id="UP000297703">
    <property type="component" value="Unassembled WGS sequence"/>
</dbReference>
<reference evidence="1 2" key="1">
    <citation type="submission" date="2019-04" db="EMBL/GenBank/DDBJ databases">
        <title>Draft genome of the big-headed turtle Platysternon megacephalum.</title>
        <authorList>
            <person name="Gong S."/>
        </authorList>
    </citation>
    <scope>NUCLEOTIDE SEQUENCE [LARGE SCALE GENOMIC DNA]</scope>
    <source>
        <strain evidence="1">DO16091913</strain>
        <tissue evidence="1">Muscle</tissue>
    </source>
</reference>
<dbReference type="EMBL" id="QXTE01000035">
    <property type="protein sequence ID" value="TFK11236.1"/>
    <property type="molecule type" value="Genomic_DNA"/>
</dbReference>
<protein>
    <submittedName>
        <fullName evidence="1">Tripartite motif-containing protein 7-like</fullName>
    </submittedName>
</protein>